<sequence length="129" mass="14918">MHSPATPCLYQEIRERGLHSTNQDELLEDFVVVEPPAQDQGIVMKSYKQAHLTWSQLPQVKESGILSTITPQERKRQEPFPLVSASRWVKKRGELAISSEELSIWRAFANRSYYLFLFNDVLIVTKKKS</sequence>
<gene>
    <name evidence="1" type="ORF">GOODEAATRI_012779</name>
</gene>
<dbReference type="PANTHER" id="PTHR12845:SF3">
    <property type="entry name" value="RHO GUANINE NUCLEOTIDE EXCHANGE FACTOR 16"/>
    <property type="match status" value="1"/>
</dbReference>
<protein>
    <submittedName>
        <fullName evidence="1">Uncharacterized protein</fullName>
    </submittedName>
</protein>
<name>A0ABV0NJP7_9TELE</name>
<dbReference type="Gene3D" id="2.30.29.30">
    <property type="entry name" value="Pleckstrin-homology domain (PH domain)/Phosphotyrosine-binding domain (PTB)"/>
    <property type="match status" value="1"/>
</dbReference>
<reference evidence="1 2" key="1">
    <citation type="submission" date="2021-06" db="EMBL/GenBank/DDBJ databases">
        <authorList>
            <person name="Palmer J.M."/>
        </authorList>
    </citation>
    <scope>NUCLEOTIDE SEQUENCE [LARGE SCALE GENOMIC DNA]</scope>
    <source>
        <strain evidence="1 2">GA_2019</strain>
        <tissue evidence="1">Muscle</tissue>
    </source>
</reference>
<dbReference type="InterPro" id="IPR047271">
    <property type="entry name" value="Ephexin-like"/>
</dbReference>
<dbReference type="InterPro" id="IPR011993">
    <property type="entry name" value="PH-like_dom_sf"/>
</dbReference>
<evidence type="ECO:0000313" key="1">
    <source>
        <dbReference type="EMBL" id="MEQ2171624.1"/>
    </source>
</evidence>
<keyword evidence="2" id="KW-1185">Reference proteome</keyword>
<dbReference type="Proteomes" id="UP001476798">
    <property type="component" value="Unassembled WGS sequence"/>
</dbReference>
<evidence type="ECO:0000313" key="2">
    <source>
        <dbReference type="Proteomes" id="UP001476798"/>
    </source>
</evidence>
<dbReference type="PANTHER" id="PTHR12845">
    <property type="entry name" value="GUANINE NUCLEOTIDE EXCHANGE FACTOR"/>
    <property type="match status" value="1"/>
</dbReference>
<accession>A0ABV0NJP7</accession>
<dbReference type="EMBL" id="JAHRIO010040812">
    <property type="protein sequence ID" value="MEQ2171624.1"/>
    <property type="molecule type" value="Genomic_DNA"/>
</dbReference>
<comment type="caution">
    <text evidence="1">The sequence shown here is derived from an EMBL/GenBank/DDBJ whole genome shotgun (WGS) entry which is preliminary data.</text>
</comment>
<dbReference type="SUPFAM" id="SSF50729">
    <property type="entry name" value="PH domain-like"/>
    <property type="match status" value="1"/>
</dbReference>
<organism evidence="1 2">
    <name type="scientific">Goodea atripinnis</name>
    <dbReference type="NCBI Taxonomy" id="208336"/>
    <lineage>
        <taxon>Eukaryota</taxon>
        <taxon>Metazoa</taxon>
        <taxon>Chordata</taxon>
        <taxon>Craniata</taxon>
        <taxon>Vertebrata</taxon>
        <taxon>Euteleostomi</taxon>
        <taxon>Actinopterygii</taxon>
        <taxon>Neopterygii</taxon>
        <taxon>Teleostei</taxon>
        <taxon>Neoteleostei</taxon>
        <taxon>Acanthomorphata</taxon>
        <taxon>Ovalentaria</taxon>
        <taxon>Atherinomorphae</taxon>
        <taxon>Cyprinodontiformes</taxon>
        <taxon>Goodeidae</taxon>
        <taxon>Goodea</taxon>
    </lineage>
</organism>
<proteinExistence type="predicted"/>